<organism evidence="7 8">
    <name type="scientific">Parasedimentitalea huanghaiensis</name>
    <dbReference type="NCBI Taxonomy" id="2682100"/>
    <lineage>
        <taxon>Bacteria</taxon>
        <taxon>Pseudomonadati</taxon>
        <taxon>Pseudomonadota</taxon>
        <taxon>Alphaproteobacteria</taxon>
        <taxon>Rhodobacterales</taxon>
        <taxon>Paracoccaceae</taxon>
        <taxon>Parasedimentitalea</taxon>
    </lineage>
</organism>
<dbReference type="PROSITE" id="PS50035">
    <property type="entry name" value="PLD"/>
    <property type="match status" value="2"/>
</dbReference>
<dbReference type="SMART" id="SM00155">
    <property type="entry name" value="PLDc"/>
    <property type="match status" value="2"/>
</dbReference>
<evidence type="ECO:0000259" key="6">
    <source>
        <dbReference type="PROSITE" id="PS50035"/>
    </source>
</evidence>
<feature type="domain" description="PLD phosphodiesterase" evidence="6">
    <location>
        <begin position="412"/>
        <end position="439"/>
    </location>
</feature>
<dbReference type="InterPro" id="IPR025202">
    <property type="entry name" value="PLD-like_dom"/>
</dbReference>
<comment type="caution">
    <text evidence="7">The sequence shown here is derived from an EMBL/GenBank/DDBJ whole genome shotgun (WGS) entry which is preliminary data.</text>
</comment>
<dbReference type="CDD" id="cd09113">
    <property type="entry name" value="PLDc_ymdC_like_2"/>
    <property type="match status" value="1"/>
</dbReference>
<feature type="domain" description="PLD phosphodiesterase" evidence="6">
    <location>
        <begin position="169"/>
        <end position="196"/>
    </location>
</feature>
<dbReference type="EMBL" id="WQLV01000001">
    <property type="protein sequence ID" value="MVO14877.1"/>
    <property type="molecule type" value="Genomic_DNA"/>
</dbReference>
<evidence type="ECO:0000313" key="7">
    <source>
        <dbReference type="EMBL" id="MVO14877.1"/>
    </source>
</evidence>
<dbReference type="PANTHER" id="PTHR21248:SF12">
    <property type="entry name" value="CARDIOLIPIN SYNTHASE C"/>
    <property type="match status" value="1"/>
</dbReference>
<proteinExistence type="predicted"/>
<keyword evidence="8" id="KW-1185">Reference proteome</keyword>
<protein>
    <recommendedName>
        <fullName evidence="3">Phospholipase D</fullName>
    </recommendedName>
    <alternativeName>
        <fullName evidence="5">Choline phosphatase</fullName>
    </alternativeName>
</protein>
<name>A0A6L6WFS5_9RHOB</name>
<comment type="subcellular location">
    <subcellularLocation>
        <location evidence="2">Secreted</location>
    </subcellularLocation>
</comment>
<evidence type="ECO:0000256" key="1">
    <source>
        <dbReference type="ARBA" id="ARBA00003145"/>
    </source>
</evidence>
<dbReference type="GO" id="GO:0005576">
    <property type="term" value="C:extracellular region"/>
    <property type="evidence" value="ECO:0007669"/>
    <property type="project" value="UniProtKB-SubCell"/>
</dbReference>
<dbReference type="SUPFAM" id="SSF56024">
    <property type="entry name" value="Phospholipase D/nuclease"/>
    <property type="match status" value="2"/>
</dbReference>
<dbReference type="Pfam" id="PF13091">
    <property type="entry name" value="PLDc_2"/>
    <property type="match status" value="2"/>
</dbReference>
<accession>A0A6L6WFS5</accession>
<dbReference type="GO" id="GO:0032049">
    <property type="term" value="P:cardiolipin biosynthetic process"/>
    <property type="evidence" value="ECO:0007669"/>
    <property type="project" value="UniProtKB-ARBA"/>
</dbReference>
<evidence type="ECO:0000256" key="5">
    <source>
        <dbReference type="ARBA" id="ARBA00029594"/>
    </source>
</evidence>
<dbReference type="AlphaFoldDB" id="A0A6L6WFS5"/>
<sequence>MLRFFRFLLLFILGFFIVSLGFQWTFRVPTSLARTHSTALTPSMETFLGGEVLPLALQHTGKSGVAPLRQGQDAFAARMLLAEAAQHSIDARYYIWNNDATGLMLLDAMRRAADRGVRVRMLLDDNGTPNLDGELAELDLHPNVEVRLFNPFILRNPRMLTYLFDFARINRRMHNKSFTVDGVATVVGGRNVGDIYFAHNAGVNYFDLDVVALGPAAVETSQDFDLYWASPSAVPVGLILPAAGDSEGGLLEASVTAIEDTLGARQFATSVLSSDLMEHLRDGASGFEWADLHMVSDDPAKGQGRVAHEQLMINRLGQILGTPQQSVDLVSAYFVPGQRLTAMLSGWAEQGVKVRVLTNAQEATDVLPVHGGYLKYRDDLLDAGVQVFELKATQEDDENVDLRDQFGLIGSTQVSLHAKAFVVDQEDLFVGSFNFDPRSAHLNTEMGFLIRDSDLAGTIFPGYSGEMKVRAYQVRRRADGGTEWLETLASGDQRQFQIEPGSTAFSRFLVQLIGWLPVTWLL</sequence>
<keyword evidence="4" id="KW-0964">Secreted</keyword>
<evidence type="ECO:0000256" key="4">
    <source>
        <dbReference type="ARBA" id="ARBA00022525"/>
    </source>
</evidence>
<comment type="function">
    <text evidence="1">Could be a virulence factor.</text>
</comment>
<reference evidence="7 8" key="1">
    <citation type="submission" date="2019-12" db="EMBL/GenBank/DDBJ databases">
        <authorList>
            <person name="Zhang Y.-J."/>
        </authorList>
    </citation>
    <scope>NUCLEOTIDE SEQUENCE [LARGE SCALE GENOMIC DNA]</scope>
    <source>
        <strain evidence="7 8">CY05</strain>
    </source>
</reference>
<dbReference type="CDD" id="cd09111">
    <property type="entry name" value="PLDc_ymdC_like_1"/>
    <property type="match status" value="1"/>
</dbReference>
<dbReference type="Gene3D" id="3.30.870.10">
    <property type="entry name" value="Endonuclease Chain A"/>
    <property type="match status" value="2"/>
</dbReference>
<dbReference type="GO" id="GO:0030572">
    <property type="term" value="F:phosphatidyltransferase activity"/>
    <property type="evidence" value="ECO:0007669"/>
    <property type="project" value="UniProtKB-ARBA"/>
</dbReference>
<gene>
    <name evidence="7" type="ORF">GO984_03560</name>
</gene>
<evidence type="ECO:0000256" key="3">
    <source>
        <dbReference type="ARBA" id="ARBA00018392"/>
    </source>
</evidence>
<evidence type="ECO:0000256" key="2">
    <source>
        <dbReference type="ARBA" id="ARBA00004613"/>
    </source>
</evidence>
<dbReference type="RefSeq" id="WP_157021148.1">
    <property type="nucleotide sequence ID" value="NZ_WQLV01000001.1"/>
</dbReference>
<dbReference type="Proteomes" id="UP000478892">
    <property type="component" value="Unassembled WGS sequence"/>
</dbReference>
<evidence type="ECO:0000313" key="8">
    <source>
        <dbReference type="Proteomes" id="UP000478892"/>
    </source>
</evidence>
<dbReference type="PANTHER" id="PTHR21248">
    <property type="entry name" value="CARDIOLIPIN SYNTHASE"/>
    <property type="match status" value="1"/>
</dbReference>
<dbReference type="InterPro" id="IPR001736">
    <property type="entry name" value="PLipase_D/transphosphatidylase"/>
</dbReference>